<accession>A0A2N6VQY6</accession>
<dbReference type="OrthoDB" id="3295542at2"/>
<dbReference type="InterPro" id="IPR019099">
    <property type="entry name" value="Uncharacterised_PGPGW_TM"/>
</dbReference>
<evidence type="ECO:0000256" key="1">
    <source>
        <dbReference type="SAM" id="MobiDB-lite"/>
    </source>
</evidence>
<feature type="compositionally biased region" description="Polar residues" evidence="1">
    <location>
        <begin position="18"/>
        <end position="32"/>
    </location>
</feature>
<evidence type="ECO:0000256" key="2">
    <source>
        <dbReference type="SAM" id="Phobius"/>
    </source>
</evidence>
<dbReference type="AlphaFoldDB" id="A0A2N6VQY6"/>
<name>A0A2N6VQY6_9MICO</name>
<dbReference type="EMBL" id="PNHK01000001">
    <property type="protein sequence ID" value="PMD06499.1"/>
    <property type="molecule type" value="Genomic_DNA"/>
</dbReference>
<feature type="region of interest" description="Disordered" evidence="1">
    <location>
        <begin position="18"/>
        <end position="49"/>
    </location>
</feature>
<comment type="caution">
    <text evidence="3">The sequence shown here is derived from an EMBL/GenBank/DDBJ whole genome shotgun (WGS) entry which is preliminary data.</text>
</comment>
<feature type="transmembrane region" description="Helical" evidence="2">
    <location>
        <begin position="77"/>
        <end position="98"/>
    </location>
</feature>
<keyword evidence="2" id="KW-0472">Membrane</keyword>
<dbReference type="Proteomes" id="UP000235598">
    <property type="component" value="Unassembled WGS sequence"/>
</dbReference>
<gene>
    <name evidence="3" type="ORF">CJ199_03820</name>
</gene>
<feature type="transmembrane region" description="Helical" evidence="2">
    <location>
        <begin position="147"/>
        <end position="169"/>
    </location>
</feature>
<feature type="compositionally biased region" description="Basic and acidic residues" evidence="1">
    <location>
        <begin position="34"/>
        <end position="47"/>
    </location>
</feature>
<dbReference type="Pfam" id="PF09656">
    <property type="entry name" value="PGPGW"/>
    <property type="match status" value="1"/>
</dbReference>
<proteinExistence type="predicted"/>
<keyword evidence="2" id="KW-0812">Transmembrane</keyword>
<protein>
    <submittedName>
        <fullName evidence="3">TIGR02611 family protein</fullName>
    </submittedName>
</protein>
<keyword evidence="2" id="KW-1133">Transmembrane helix</keyword>
<reference evidence="3 4" key="1">
    <citation type="submission" date="2017-09" db="EMBL/GenBank/DDBJ databases">
        <title>Bacterial strain isolated from the female urinary microbiota.</title>
        <authorList>
            <person name="Thomas-White K."/>
            <person name="Kumar N."/>
            <person name="Forster S."/>
            <person name="Putonti C."/>
            <person name="Lawley T."/>
            <person name="Wolfe A.J."/>
        </authorList>
    </citation>
    <scope>NUCLEOTIDE SEQUENCE [LARGE SCALE GENOMIC DNA]</scope>
    <source>
        <strain evidence="3 4">UMB1301</strain>
    </source>
</reference>
<organism evidence="3 4">
    <name type="scientific">Brevibacterium paucivorans</name>
    <dbReference type="NCBI Taxonomy" id="170994"/>
    <lineage>
        <taxon>Bacteria</taxon>
        <taxon>Bacillati</taxon>
        <taxon>Actinomycetota</taxon>
        <taxon>Actinomycetes</taxon>
        <taxon>Micrococcales</taxon>
        <taxon>Brevibacteriaceae</taxon>
        <taxon>Brevibacterium</taxon>
    </lineage>
</organism>
<feature type="transmembrane region" description="Helical" evidence="2">
    <location>
        <begin position="104"/>
        <end position="126"/>
    </location>
</feature>
<evidence type="ECO:0000313" key="3">
    <source>
        <dbReference type="EMBL" id="PMD06499.1"/>
    </source>
</evidence>
<sequence length="178" mass="20281">MPNRITMTRVTLRSLTSHIGHSDSTGTLNSMPGTRDDTHESPYESRPRAHRPRWIRASHLSYLRWRRSIAAHPTTEAFYKWTVGFIGTIVIAVGLVLVPLPGPGWLIVLFGVAVVASEFHWAHRLLMWARKKLHAWTLFIKRSHWSVGATIGLVTFLCVTFAVLCVLWFSGIDFARFF</sequence>
<evidence type="ECO:0000313" key="4">
    <source>
        <dbReference type="Proteomes" id="UP000235598"/>
    </source>
</evidence>